<evidence type="ECO:0000256" key="1">
    <source>
        <dbReference type="PROSITE-ProRule" id="PRU00152"/>
    </source>
</evidence>
<accession>R7T5U6</accession>
<evidence type="ECO:0000256" key="2">
    <source>
        <dbReference type="SAM" id="Phobius"/>
    </source>
</evidence>
<sequence length="298" mass="33762">CHCNHLTLFGNNVIVPPNTIDFDTVFDDFGQKLVDNLHVVLMISLLLVAYFALIIIMRRLDRNDKQKWGATPLTDNMPDDTYHYFITVHTGMRKMAGTQSRVFFVLIGETEMTEVRKLEGDEKRELSRGSVNTYILSVKTPLGPLSHLRIWHDNSGAGDTASWYLDRVTIKDAQTKDIFIFLSSQWLAIDQADGELQRTLVSASSADLANFQYLFYSKTRNGMSDGHLWFSLLSRPTRSRFTRVQRLSCCLALLFTTMIANAMWYRTEESVASPPLPSLDSSPFCTAFNGEKKNPPSG</sequence>
<feature type="transmembrane region" description="Helical" evidence="2">
    <location>
        <begin position="37"/>
        <end position="57"/>
    </location>
</feature>
<keyword evidence="2" id="KW-0472">Membrane</keyword>
<dbReference type="GO" id="GO:0016020">
    <property type="term" value="C:membrane"/>
    <property type="evidence" value="ECO:0007669"/>
    <property type="project" value="TreeGrafter"/>
</dbReference>
<dbReference type="EMBL" id="AMQN01003445">
    <property type="status" value="NOT_ANNOTATED_CDS"/>
    <property type="molecule type" value="Genomic_DNA"/>
</dbReference>
<dbReference type="OMA" id="WHTEREV"/>
<feature type="transmembrane region" description="Helical" evidence="2">
    <location>
        <begin position="244"/>
        <end position="265"/>
    </location>
</feature>
<dbReference type="PANTHER" id="PTHR10877:SF194">
    <property type="entry name" value="LOCATION OF VULVA DEFECTIVE 1"/>
    <property type="match status" value="1"/>
</dbReference>
<dbReference type="EMBL" id="KB311801">
    <property type="protein sequence ID" value="ELT88583.1"/>
    <property type="molecule type" value="Genomic_DNA"/>
</dbReference>
<dbReference type="InterPro" id="IPR036392">
    <property type="entry name" value="PLAT/LH2_dom_sf"/>
</dbReference>
<keyword evidence="2" id="KW-1133">Transmembrane helix</keyword>
<dbReference type="SUPFAM" id="SSF49723">
    <property type="entry name" value="Lipase/lipooxygenase domain (PLAT/LH2 domain)"/>
    <property type="match status" value="1"/>
</dbReference>
<dbReference type="OrthoDB" id="444119at2759"/>
<evidence type="ECO:0000313" key="5">
    <source>
        <dbReference type="EnsemblMetazoa" id="CapteP89312"/>
    </source>
</evidence>
<keyword evidence="2" id="KW-0812">Transmembrane</keyword>
<dbReference type="PANTHER" id="PTHR10877">
    <property type="entry name" value="POLYCYSTIN FAMILY MEMBER"/>
    <property type="match status" value="1"/>
</dbReference>
<dbReference type="InterPro" id="IPR051223">
    <property type="entry name" value="Polycystin"/>
</dbReference>
<dbReference type="Gene3D" id="2.60.60.20">
    <property type="entry name" value="PLAT/LH2 domain"/>
    <property type="match status" value="1"/>
</dbReference>
<evidence type="ECO:0000259" key="3">
    <source>
        <dbReference type="PROSITE" id="PS50095"/>
    </source>
</evidence>
<dbReference type="EnsemblMetazoa" id="CapteT89312">
    <property type="protein sequence ID" value="CapteP89312"/>
    <property type="gene ID" value="CapteG89312"/>
</dbReference>
<protein>
    <recommendedName>
        <fullName evidence="3">PLAT domain-containing protein</fullName>
    </recommendedName>
</protein>
<reference evidence="5" key="3">
    <citation type="submission" date="2015-06" db="UniProtKB">
        <authorList>
            <consortium name="EnsemblMetazoa"/>
        </authorList>
    </citation>
    <scope>IDENTIFICATION</scope>
</reference>
<dbReference type="Proteomes" id="UP000014760">
    <property type="component" value="Unassembled WGS sequence"/>
</dbReference>
<keyword evidence="6" id="KW-1185">Reference proteome</keyword>
<dbReference type="Pfam" id="PF01477">
    <property type="entry name" value="PLAT"/>
    <property type="match status" value="1"/>
</dbReference>
<evidence type="ECO:0000313" key="4">
    <source>
        <dbReference type="EMBL" id="ELT88583.1"/>
    </source>
</evidence>
<dbReference type="GO" id="GO:0050982">
    <property type="term" value="P:detection of mechanical stimulus"/>
    <property type="evidence" value="ECO:0007669"/>
    <property type="project" value="TreeGrafter"/>
</dbReference>
<feature type="domain" description="PLAT" evidence="3">
    <location>
        <begin position="82"/>
        <end position="201"/>
    </location>
</feature>
<comment type="caution">
    <text evidence="1">Lacks conserved residue(s) required for the propagation of feature annotation.</text>
</comment>
<organism evidence="4">
    <name type="scientific">Capitella teleta</name>
    <name type="common">Polychaete worm</name>
    <dbReference type="NCBI Taxonomy" id="283909"/>
    <lineage>
        <taxon>Eukaryota</taxon>
        <taxon>Metazoa</taxon>
        <taxon>Spiralia</taxon>
        <taxon>Lophotrochozoa</taxon>
        <taxon>Annelida</taxon>
        <taxon>Polychaeta</taxon>
        <taxon>Sedentaria</taxon>
        <taxon>Scolecida</taxon>
        <taxon>Capitellidae</taxon>
        <taxon>Capitella</taxon>
    </lineage>
</organism>
<dbReference type="GO" id="GO:0005262">
    <property type="term" value="F:calcium channel activity"/>
    <property type="evidence" value="ECO:0007669"/>
    <property type="project" value="TreeGrafter"/>
</dbReference>
<dbReference type="FunFam" id="2.60.60.20:FF:000022">
    <property type="entry name" value="Uncharacterized protein"/>
    <property type="match status" value="1"/>
</dbReference>
<dbReference type="HOGENOM" id="CLU_009624_1_0_1"/>
<gene>
    <name evidence="4" type="ORF">CAPTEDRAFT_89312</name>
</gene>
<dbReference type="PROSITE" id="PS50095">
    <property type="entry name" value="PLAT"/>
    <property type="match status" value="1"/>
</dbReference>
<proteinExistence type="predicted"/>
<reference evidence="6" key="1">
    <citation type="submission" date="2012-12" db="EMBL/GenBank/DDBJ databases">
        <authorList>
            <person name="Hellsten U."/>
            <person name="Grimwood J."/>
            <person name="Chapman J.A."/>
            <person name="Shapiro H."/>
            <person name="Aerts A."/>
            <person name="Otillar R.P."/>
            <person name="Terry A.Y."/>
            <person name="Boore J.L."/>
            <person name="Simakov O."/>
            <person name="Marletaz F."/>
            <person name="Cho S.-J."/>
            <person name="Edsinger-Gonzales E."/>
            <person name="Havlak P."/>
            <person name="Kuo D.-H."/>
            <person name="Larsson T."/>
            <person name="Lv J."/>
            <person name="Arendt D."/>
            <person name="Savage R."/>
            <person name="Osoegawa K."/>
            <person name="de Jong P."/>
            <person name="Lindberg D.R."/>
            <person name="Seaver E.C."/>
            <person name="Weisblat D.A."/>
            <person name="Putnam N.H."/>
            <person name="Grigoriev I.V."/>
            <person name="Rokhsar D.S."/>
        </authorList>
    </citation>
    <scope>NUCLEOTIDE SEQUENCE</scope>
    <source>
        <strain evidence="6">I ESC-2004</strain>
    </source>
</reference>
<dbReference type="InterPro" id="IPR001024">
    <property type="entry name" value="PLAT/LH2_dom"/>
</dbReference>
<name>R7T5U6_CAPTE</name>
<dbReference type="SMART" id="SM00308">
    <property type="entry name" value="LH2"/>
    <property type="match status" value="1"/>
</dbReference>
<feature type="non-terminal residue" evidence="4">
    <location>
        <position position="1"/>
    </location>
</feature>
<dbReference type="STRING" id="283909.R7T5U6"/>
<evidence type="ECO:0000313" key="6">
    <source>
        <dbReference type="Proteomes" id="UP000014760"/>
    </source>
</evidence>
<dbReference type="AlphaFoldDB" id="R7T5U6"/>
<reference evidence="4 6" key="2">
    <citation type="journal article" date="2013" name="Nature">
        <title>Insights into bilaterian evolution from three spiralian genomes.</title>
        <authorList>
            <person name="Simakov O."/>
            <person name="Marletaz F."/>
            <person name="Cho S.J."/>
            <person name="Edsinger-Gonzales E."/>
            <person name="Havlak P."/>
            <person name="Hellsten U."/>
            <person name="Kuo D.H."/>
            <person name="Larsson T."/>
            <person name="Lv J."/>
            <person name="Arendt D."/>
            <person name="Savage R."/>
            <person name="Osoegawa K."/>
            <person name="de Jong P."/>
            <person name="Grimwood J."/>
            <person name="Chapman J.A."/>
            <person name="Shapiro H."/>
            <person name="Aerts A."/>
            <person name="Otillar R.P."/>
            <person name="Terry A.Y."/>
            <person name="Boore J.L."/>
            <person name="Grigoriev I.V."/>
            <person name="Lindberg D.R."/>
            <person name="Seaver E.C."/>
            <person name="Weisblat D.A."/>
            <person name="Putnam N.H."/>
            <person name="Rokhsar D.S."/>
        </authorList>
    </citation>
    <scope>NUCLEOTIDE SEQUENCE</scope>
    <source>
        <strain evidence="4 6">I ESC-2004</strain>
    </source>
</reference>